<keyword evidence="2" id="KW-0677">Repeat</keyword>
<dbReference type="PANTHER" id="PTHR47447:SF24">
    <property type="entry name" value="PENTATRICOPEPTIDE REPEAT-CONTAINING PROTEIN"/>
    <property type="match status" value="1"/>
</dbReference>
<dbReference type="EMBL" id="SPUK01000014">
    <property type="protein sequence ID" value="TQV92569.1"/>
    <property type="molecule type" value="Genomic_DNA"/>
</dbReference>
<evidence type="ECO:0000313" key="6">
    <source>
        <dbReference type="EMBL" id="TQV92569.1"/>
    </source>
</evidence>
<dbReference type="Proteomes" id="UP000315783">
    <property type="component" value="Unassembled WGS sequence"/>
</dbReference>
<sequence>MPARVLSAVVGLRRTLPIVAQRTSRLILPAGFVAGRRYASVDAATSESEPVAAGNSRKPSTKALAKQLEYINDPWVLGKYIEDLLAKDKFDDALTTVELASKKLDAVVSWNHLIDYLLKQQQIRRAMATYNNMKKRAQFPNAQTFTIMFRGLAKSQHPKNAVTEAIKLFNQLKNDRRLQPNTIHLNAVLSVCARAYDIDQLFLVAGELEDLGLAPTTATYGVIFNGMRQYMWREFNNLDKETKQANIEKMIGRSKNIWVEVLEKWQSGKLKLDEPLVCSLGRLLLLSKGRKEKLQVLDLIEQTMNIPNMVKKRAKSSSANSQESSELDMVASPRCKGGLVQPGQNTLALILTTLLMGRQTGAAAAYWNLLVHDKKLVPDNDNWLRMIGVLKSSKSSAQAAQILDTLPASGIEVEARSFAIAMEACVRDNINPHVMTHATRILHTMQGRLAPALDMHTMRLYLRVALVSHAAFRGRASTGDEMGAKAAYGRQIATALAELWHPYIDLYNRYFKSVTTADASIGDKRATGTLYNHQKEVIALGRMMVGAFSKVIEEKMLPGNNNRDMIIASAKINKGVTVFFADRELREPKLNTKATAARKREEDARRTQKNEDEGGEEKKSVFDIDMPELDDTVNDGANHKAQLRQGADFVWNTRKMSAKNADEKQRTSGQREGTSDELVIDRWISPSIGQNELAKQEDTHNDAFIPIKPVAEDTDANASGPGDGANLSETDSNNENDKSLWATLMARRN</sequence>
<evidence type="ECO:0000256" key="1">
    <source>
        <dbReference type="ARBA" id="ARBA00006192"/>
    </source>
</evidence>
<name>A0A545VP38_9HYPO</name>
<evidence type="ECO:0000256" key="5">
    <source>
        <dbReference type="SAM" id="MobiDB-lite"/>
    </source>
</evidence>
<dbReference type="Pfam" id="PF13812">
    <property type="entry name" value="PPR_3"/>
    <property type="match status" value="1"/>
</dbReference>
<dbReference type="OrthoDB" id="4867344at2759"/>
<feature type="region of interest" description="Disordered" evidence="5">
    <location>
        <begin position="656"/>
        <end position="679"/>
    </location>
</feature>
<comment type="subunit">
    <text evidence="4">Binds to mitochondrial small subunit 15S rRNA.</text>
</comment>
<dbReference type="InterPro" id="IPR011990">
    <property type="entry name" value="TPR-like_helical_dom_sf"/>
</dbReference>
<protein>
    <submittedName>
        <fullName evidence="6">Pentatricopeptide repeat protein</fullName>
    </submittedName>
</protein>
<keyword evidence="7" id="KW-1185">Reference proteome</keyword>
<gene>
    <name evidence="6" type="ORF">IF1G_08493</name>
</gene>
<organism evidence="6 7">
    <name type="scientific">Cordyceps javanica</name>
    <dbReference type="NCBI Taxonomy" id="43265"/>
    <lineage>
        <taxon>Eukaryota</taxon>
        <taxon>Fungi</taxon>
        <taxon>Dikarya</taxon>
        <taxon>Ascomycota</taxon>
        <taxon>Pezizomycotina</taxon>
        <taxon>Sordariomycetes</taxon>
        <taxon>Hypocreomycetidae</taxon>
        <taxon>Hypocreales</taxon>
        <taxon>Cordycipitaceae</taxon>
        <taxon>Cordyceps</taxon>
    </lineage>
</organism>
<comment type="similarity">
    <text evidence="1">Belongs to the CCM1 family.</text>
</comment>
<dbReference type="InterPro" id="IPR002885">
    <property type="entry name" value="PPR_rpt"/>
</dbReference>
<accession>A0A545VP38</accession>
<dbReference type="STRING" id="43265.A0A545VP38"/>
<dbReference type="Pfam" id="PF13041">
    <property type="entry name" value="PPR_2"/>
    <property type="match status" value="1"/>
</dbReference>
<evidence type="ECO:0000256" key="3">
    <source>
        <dbReference type="ARBA" id="ARBA00044493"/>
    </source>
</evidence>
<feature type="region of interest" description="Disordered" evidence="5">
    <location>
        <begin position="591"/>
        <end position="624"/>
    </location>
</feature>
<proteinExistence type="inferred from homology"/>
<comment type="function">
    <text evidence="3">Regulates mitochondrial small subunit maturation by controlling 15S rRNA 5'-end processing. Localizes to the 5' precursor of the 15S rRNA in a position that is subsequently occupied by mS47 in the mature yeast mtSSU. Uses structure and sequence-specific RNA recognition, binding to a single-stranded region of the precursor and specifically recognizing bases -6 to -1. The exchange of Ccm1 for mS47 is coupled to the irreversible removal of precursor rRNA that is accompanied by conformational changes of the mitoribosomal proteins uS5m and mS26. These conformational changes signal completion of 5'-end rRNA processing through protection of the mature 5'-end of the 15S rRNA and stabilization of mS47. The removal of the 5' precursor together with the dissociation of Ccm1 may be catalyzed by the 5'-3' exoribonuclease Pet127. Involved in the specific removal of group I introns in mitochondrial encoded transcripts.</text>
</comment>
<comment type="caution">
    <text evidence="6">The sequence shown here is derived from an EMBL/GenBank/DDBJ whole genome shotgun (WGS) entry which is preliminary data.</text>
</comment>
<evidence type="ECO:0000256" key="2">
    <source>
        <dbReference type="ARBA" id="ARBA00022737"/>
    </source>
</evidence>
<evidence type="ECO:0000313" key="7">
    <source>
        <dbReference type="Proteomes" id="UP000315783"/>
    </source>
</evidence>
<reference evidence="6 7" key="1">
    <citation type="journal article" date="2019" name="Appl. Microbiol. Biotechnol.">
        <title>Genome sequence of Isaria javanica and comparative genome analysis insights into family S53 peptidase evolution in fungal entomopathogens.</title>
        <authorList>
            <person name="Lin R."/>
            <person name="Zhang X."/>
            <person name="Xin B."/>
            <person name="Zou M."/>
            <person name="Gao Y."/>
            <person name="Qin F."/>
            <person name="Hu Q."/>
            <person name="Xie B."/>
            <person name="Cheng X."/>
        </authorList>
    </citation>
    <scope>NUCLEOTIDE SEQUENCE [LARGE SCALE GENOMIC DNA]</scope>
    <source>
        <strain evidence="6 7">IJ1G</strain>
    </source>
</reference>
<feature type="region of interest" description="Disordered" evidence="5">
    <location>
        <begin position="708"/>
        <end position="749"/>
    </location>
</feature>
<dbReference type="AlphaFoldDB" id="A0A545VP38"/>
<feature type="compositionally biased region" description="Basic and acidic residues" evidence="5">
    <location>
        <begin position="598"/>
        <end position="622"/>
    </location>
</feature>
<evidence type="ECO:0000256" key="4">
    <source>
        <dbReference type="ARBA" id="ARBA00044511"/>
    </source>
</evidence>
<dbReference type="Gene3D" id="1.25.40.10">
    <property type="entry name" value="Tetratricopeptide repeat domain"/>
    <property type="match status" value="1"/>
</dbReference>
<dbReference type="PANTHER" id="PTHR47447">
    <property type="entry name" value="OS03G0856100 PROTEIN"/>
    <property type="match status" value="1"/>
</dbReference>